<dbReference type="PANTHER" id="PTHR48207:SF3">
    <property type="entry name" value="SUCCINATE--HYDROXYMETHYLGLUTARATE COA-TRANSFERASE"/>
    <property type="match status" value="1"/>
</dbReference>
<dbReference type="AlphaFoldDB" id="A0A2M9FZS7"/>
<evidence type="ECO:0000313" key="3">
    <source>
        <dbReference type="Proteomes" id="UP000229498"/>
    </source>
</evidence>
<dbReference type="InterPro" id="IPR044855">
    <property type="entry name" value="CoA-Trfase_III_dom3_sf"/>
</dbReference>
<dbReference type="OrthoDB" id="9781472at2"/>
<dbReference type="InterPro" id="IPR023606">
    <property type="entry name" value="CoA-Trfase_III_dom_1_sf"/>
</dbReference>
<sequence length="430" mass="46298">MSRAGDPFPCARQSASYRTGCSWGGEPLAHRHVLDGVTVLDFTQFIAGPACTRLMAEMGAEVIKIEVAPNGDLCRVLPVLREGRSAYFVQHNQGKKSVCVDLRNPDAIELLKGLIAQADVVIENFSPGVIGRLGLGWDVVHAVNPKAIMCSISAFGQSGPLKDLPGFDYIAQAFSGVTSMIGDPDGKPPLAGLAVGDVGTAISALAAINGALFHRERTGGDGQYLDISLVDFYFHAHEINVQTYSMSGDTPHRSGSLHPLVAPLGIYQAKTGFIVIVAIGEQWERLCRAMERPDLREDTRFATPEKRLENRETLSDLIEAWLGGFESDAAAIAALEKARVPVAPVLSVAEATNHPHLIGRGTVRTIHDRGVGTFRIPGMPLRFSDFPGELELTAPFLGEHNTEVLQSRLGLDDARLAALREAGVLVEARR</sequence>
<dbReference type="Gene3D" id="3.40.50.10540">
    <property type="entry name" value="Crotonobetainyl-coa:carnitine coa-transferase, domain 1"/>
    <property type="match status" value="1"/>
</dbReference>
<dbReference type="InterPro" id="IPR003673">
    <property type="entry name" value="CoA-Trfase_fam_III"/>
</dbReference>
<evidence type="ECO:0008006" key="4">
    <source>
        <dbReference type="Google" id="ProtNLM"/>
    </source>
</evidence>
<gene>
    <name evidence="2" type="ORF">CVT23_13740</name>
</gene>
<dbReference type="InterPro" id="IPR050483">
    <property type="entry name" value="CoA-transferase_III_domain"/>
</dbReference>
<proteinExistence type="predicted"/>
<evidence type="ECO:0000256" key="1">
    <source>
        <dbReference type="ARBA" id="ARBA00022679"/>
    </source>
</evidence>
<dbReference type="PANTHER" id="PTHR48207">
    <property type="entry name" value="SUCCINATE--HYDROXYMETHYLGLUTARATE COA-TRANSFERASE"/>
    <property type="match status" value="1"/>
</dbReference>
<keyword evidence="3" id="KW-1185">Reference proteome</keyword>
<comment type="caution">
    <text evidence="2">The sequence shown here is derived from an EMBL/GenBank/DDBJ whole genome shotgun (WGS) entry which is preliminary data.</text>
</comment>
<name>A0A2M9FZS7_9PROT</name>
<keyword evidence="1" id="KW-0808">Transferase</keyword>
<reference evidence="2 3" key="1">
    <citation type="submission" date="2017-11" db="EMBL/GenBank/DDBJ databases">
        <title>Draft genome sequence of Rhizobiales bacterium SY3-13.</title>
        <authorList>
            <person name="Sun C."/>
        </authorList>
    </citation>
    <scope>NUCLEOTIDE SEQUENCE [LARGE SCALE GENOMIC DNA]</scope>
    <source>
        <strain evidence="2 3">SY3-13</strain>
    </source>
</reference>
<evidence type="ECO:0000313" key="2">
    <source>
        <dbReference type="EMBL" id="PJK28981.1"/>
    </source>
</evidence>
<dbReference type="GO" id="GO:0008410">
    <property type="term" value="F:CoA-transferase activity"/>
    <property type="evidence" value="ECO:0007669"/>
    <property type="project" value="TreeGrafter"/>
</dbReference>
<protein>
    <recommendedName>
        <fullName evidence="4">CoA transferase</fullName>
    </recommendedName>
</protein>
<dbReference type="Gene3D" id="3.30.1540.10">
    <property type="entry name" value="formyl-coa transferase, domain 3"/>
    <property type="match status" value="1"/>
</dbReference>
<dbReference type="SUPFAM" id="SSF89796">
    <property type="entry name" value="CoA-transferase family III (CaiB/BaiF)"/>
    <property type="match status" value="1"/>
</dbReference>
<dbReference type="Pfam" id="PF02515">
    <property type="entry name" value="CoA_transf_3"/>
    <property type="match status" value="1"/>
</dbReference>
<dbReference type="Proteomes" id="UP000229498">
    <property type="component" value="Unassembled WGS sequence"/>
</dbReference>
<organism evidence="2 3">
    <name type="scientific">Minwuia thermotolerans</name>
    <dbReference type="NCBI Taxonomy" id="2056226"/>
    <lineage>
        <taxon>Bacteria</taxon>
        <taxon>Pseudomonadati</taxon>
        <taxon>Pseudomonadota</taxon>
        <taxon>Alphaproteobacteria</taxon>
        <taxon>Minwuiales</taxon>
        <taxon>Minwuiaceae</taxon>
        <taxon>Minwuia</taxon>
    </lineage>
</organism>
<accession>A0A2M9FZS7</accession>
<dbReference type="EMBL" id="PHIG01000037">
    <property type="protein sequence ID" value="PJK28981.1"/>
    <property type="molecule type" value="Genomic_DNA"/>
</dbReference>